<dbReference type="EMBL" id="JAHUTI010055919">
    <property type="protein sequence ID" value="MED6250242.1"/>
    <property type="molecule type" value="Genomic_DNA"/>
</dbReference>
<organism evidence="1 2">
    <name type="scientific">Ataeniobius toweri</name>
    <dbReference type="NCBI Taxonomy" id="208326"/>
    <lineage>
        <taxon>Eukaryota</taxon>
        <taxon>Metazoa</taxon>
        <taxon>Chordata</taxon>
        <taxon>Craniata</taxon>
        <taxon>Vertebrata</taxon>
        <taxon>Euteleostomi</taxon>
        <taxon>Actinopterygii</taxon>
        <taxon>Neopterygii</taxon>
        <taxon>Teleostei</taxon>
        <taxon>Neoteleostei</taxon>
        <taxon>Acanthomorphata</taxon>
        <taxon>Ovalentaria</taxon>
        <taxon>Atherinomorphae</taxon>
        <taxon>Cyprinodontiformes</taxon>
        <taxon>Goodeidae</taxon>
        <taxon>Ataeniobius</taxon>
    </lineage>
</organism>
<evidence type="ECO:0000313" key="2">
    <source>
        <dbReference type="Proteomes" id="UP001345963"/>
    </source>
</evidence>
<protein>
    <submittedName>
        <fullName evidence="1">Uncharacterized protein</fullName>
    </submittedName>
</protein>
<evidence type="ECO:0000313" key="1">
    <source>
        <dbReference type="EMBL" id="MED6250242.1"/>
    </source>
</evidence>
<name>A0ABU7BHW8_9TELE</name>
<gene>
    <name evidence="1" type="ORF">ATANTOWER_027564</name>
</gene>
<reference evidence="1 2" key="1">
    <citation type="submission" date="2021-07" db="EMBL/GenBank/DDBJ databases">
        <authorList>
            <person name="Palmer J.M."/>
        </authorList>
    </citation>
    <scope>NUCLEOTIDE SEQUENCE [LARGE SCALE GENOMIC DNA]</scope>
    <source>
        <strain evidence="1 2">AT_MEX2019</strain>
        <tissue evidence="1">Muscle</tissue>
    </source>
</reference>
<comment type="caution">
    <text evidence="1">The sequence shown here is derived from an EMBL/GenBank/DDBJ whole genome shotgun (WGS) entry which is preliminary data.</text>
</comment>
<proteinExistence type="predicted"/>
<accession>A0ABU7BHW8</accession>
<sequence length="101" mass="11272">MILEMDLQWKKKTDQVKPCDLVFLSCLWFITAGYVRTAGRAKIDVQNKENMSSLSIPRTDEAVLSFLAHQLCNKAPENLECAETVSSFKSGLKTSGSHSSF</sequence>
<keyword evidence="2" id="KW-1185">Reference proteome</keyword>
<dbReference type="Proteomes" id="UP001345963">
    <property type="component" value="Unassembled WGS sequence"/>
</dbReference>